<keyword evidence="11" id="KW-0739">Sodium transport</keyword>
<dbReference type="InterPro" id="IPR038377">
    <property type="entry name" value="Na/Glc_symporter_sf"/>
</dbReference>
<feature type="transmembrane region" description="Helical" evidence="14">
    <location>
        <begin position="455"/>
        <end position="473"/>
    </location>
</feature>
<evidence type="ECO:0000256" key="1">
    <source>
        <dbReference type="ARBA" id="ARBA00004651"/>
    </source>
</evidence>
<dbReference type="PANTHER" id="PTHR48086:SF3">
    <property type="entry name" value="SODIUM_PROLINE SYMPORTER"/>
    <property type="match status" value="1"/>
</dbReference>
<organism evidence="15 16">
    <name type="scientific">Cytobacillus firmus DS1</name>
    <dbReference type="NCBI Taxonomy" id="1307436"/>
    <lineage>
        <taxon>Bacteria</taxon>
        <taxon>Bacillati</taxon>
        <taxon>Bacillota</taxon>
        <taxon>Bacilli</taxon>
        <taxon>Bacillales</taxon>
        <taxon>Bacillaceae</taxon>
        <taxon>Cytobacillus</taxon>
    </lineage>
</organism>
<dbReference type="CDD" id="cd10322">
    <property type="entry name" value="SLC5sbd"/>
    <property type="match status" value="1"/>
</dbReference>
<evidence type="ECO:0000256" key="4">
    <source>
        <dbReference type="ARBA" id="ARBA00022475"/>
    </source>
</evidence>
<evidence type="ECO:0000256" key="2">
    <source>
        <dbReference type="ARBA" id="ARBA00006434"/>
    </source>
</evidence>
<keyword evidence="3" id="KW-0813">Transport</keyword>
<feature type="transmembrane region" description="Helical" evidence="14">
    <location>
        <begin position="376"/>
        <end position="393"/>
    </location>
</feature>
<gene>
    <name evidence="15" type="ORF">PBF_00750</name>
</gene>
<evidence type="ECO:0000256" key="9">
    <source>
        <dbReference type="ARBA" id="ARBA00023065"/>
    </source>
</evidence>
<keyword evidence="7 14" id="KW-1133">Transmembrane helix</keyword>
<feature type="transmembrane region" description="Helical" evidence="14">
    <location>
        <begin position="230"/>
        <end position="257"/>
    </location>
</feature>
<evidence type="ECO:0000313" key="16">
    <source>
        <dbReference type="Proteomes" id="UP000019270"/>
    </source>
</evidence>
<comment type="caution">
    <text evidence="15">The sequence shown here is derived from an EMBL/GenBank/DDBJ whole genome shotgun (WGS) entry which is preliminary data.</text>
</comment>
<keyword evidence="6" id="KW-0769">Symport</keyword>
<feature type="transmembrane region" description="Helical" evidence="14">
    <location>
        <begin position="278"/>
        <end position="303"/>
    </location>
</feature>
<feature type="transmembrane region" description="Helical" evidence="14">
    <location>
        <begin position="405"/>
        <end position="424"/>
    </location>
</feature>
<protein>
    <submittedName>
        <fullName evidence="15">Sodium/pantothenate symporter</fullName>
    </submittedName>
</protein>
<keyword evidence="5 14" id="KW-0812">Transmembrane</keyword>
<proteinExistence type="inferred from homology"/>
<dbReference type="OrthoDB" id="9810181at2"/>
<dbReference type="eggNOG" id="COG4145">
    <property type="taxonomic scope" value="Bacteria"/>
</dbReference>
<feature type="transmembrane region" description="Helical" evidence="14">
    <location>
        <begin position="6"/>
        <end position="22"/>
    </location>
</feature>
<evidence type="ECO:0000256" key="13">
    <source>
        <dbReference type="RuleBase" id="RU362091"/>
    </source>
</evidence>
<dbReference type="Gene3D" id="1.20.1730.10">
    <property type="entry name" value="Sodium/glucose cotransporter"/>
    <property type="match status" value="1"/>
</dbReference>
<feature type="transmembrane region" description="Helical" evidence="14">
    <location>
        <begin position="431"/>
        <end position="449"/>
    </location>
</feature>
<feature type="transmembrane region" description="Helical" evidence="14">
    <location>
        <begin position="157"/>
        <end position="179"/>
    </location>
</feature>
<evidence type="ECO:0000256" key="8">
    <source>
        <dbReference type="ARBA" id="ARBA00023053"/>
    </source>
</evidence>
<sequence>MWYIAVFAFYLLFIVWTCLKSLKNVESMSDFTTGGHRMGLFIGVGTSVATWVSVASVMGVPGYLYSSGVAAIIGWVAGWFFGTALIPIVAYKVRRPESPAKTFPEFIHLRYEPLKKNSQLRTLVAALMLVGYFVFTHLQVVGFGIVFSTITGMKYEIAIFAFLVFLLFTSIGGFWSVAVTDTVNTILIILGVVLGAVAVLAAAGGFSNIYDTLAATTAPTVVGGESLSKGVLLSPVGTFGLGALFSIFISNSLGAAVSPHWVARMLAPKSIKVAIMQMMISVVLLIAIFVPLIIIGLGAKTLIPSLPAGQTTDYIMPLVITEYAHPLVGALTLVALCAAAVSTANSMLLHCGTSLYYDIYKNIFTSKTTEENSKKHLRYTVLALGVLAVVSAIKPPVLLAMGFTYVYGGFGAAFFFVVYLGLYWKRMNSAGAYANIIVGTAVYIIAKVLGATNPFIIALAAAFVSVLIAVKIGKKAPLEAYEPYFESEISSSTKKVISTIQDDYAQEENMQKTASGSKEAVEG</sequence>
<evidence type="ECO:0000256" key="3">
    <source>
        <dbReference type="ARBA" id="ARBA00022448"/>
    </source>
</evidence>
<keyword evidence="9" id="KW-0406">Ion transport</keyword>
<comment type="catalytic activity">
    <reaction evidence="12">
        <text>L-proline(in) + Na(+)(in) = L-proline(out) + Na(+)(out)</text>
        <dbReference type="Rhea" id="RHEA:28967"/>
        <dbReference type="ChEBI" id="CHEBI:29101"/>
        <dbReference type="ChEBI" id="CHEBI:60039"/>
    </reaction>
</comment>
<evidence type="ECO:0000256" key="5">
    <source>
        <dbReference type="ARBA" id="ARBA00022692"/>
    </source>
</evidence>
<dbReference type="AlphaFoldDB" id="W7LCH9"/>
<reference evidence="16" key="1">
    <citation type="submission" date="2013-03" db="EMBL/GenBank/DDBJ databases">
        <title>Draft genome sequence of Bacillus firmus DS1.</title>
        <authorList>
            <person name="Peng D."/>
            <person name="Zhu L."/>
            <person name="Sun M."/>
        </authorList>
    </citation>
    <scope>NUCLEOTIDE SEQUENCE [LARGE SCALE GENOMIC DNA]</scope>
    <source>
        <strain evidence="16">DS1</strain>
    </source>
</reference>
<dbReference type="GO" id="GO:0015293">
    <property type="term" value="F:symporter activity"/>
    <property type="evidence" value="ECO:0007669"/>
    <property type="project" value="UniProtKB-KW"/>
</dbReference>
<dbReference type="InterPro" id="IPR050277">
    <property type="entry name" value="Sodium:Solute_Symporter"/>
</dbReference>
<dbReference type="InterPro" id="IPR001734">
    <property type="entry name" value="Na/solute_symporter"/>
</dbReference>
<accession>W7LCH9</accession>
<feature type="transmembrane region" description="Helical" evidence="14">
    <location>
        <begin position="64"/>
        <end position="91"/>
    </location>
</feature>
<dbReference type="Proteomes" id="UP000019270">
    <property type="component" value="Unassembled WGS sequence"/>
</dbReference>
<feature type="transmembrane region" description="Helical" evidence="14">
    <location>
        <begin position="323"/>
        <end position="341"/>
    </location>
</feature>
<reference evidence="15 16" key="2">
    <citation type="journal article" date="2016" name="Sci. Rep.">
        <title>A novel serine protease, Sep1, from Bacillus firmus DS-1 has nematicidal activity and degrades multiple intestinal-associated nematode proteins.</title>
        <authorList>
            <person name="Geng C."/>
            <person name="Nie X."/>
            <person name="Tang Z."/>
            <person name="Zhang Y."/>
            <person name="Lin J."/>
            <person name="Sun M."/>
            <person name="Peng D."/>
        </authorList>
    </citation>
    <scope>NUCLEOTIDE SEQUENCE [LARGE SCALE GENOMIC DNA]</scope>
    <source>
        <strain evidence="15 16">DS1</strain>
    </source>
</reference>
<keyword evidence="10 14" id="KW-0472">Membrane</keyword>
<keyword evidence="8" id="KW-0915">Sodium</keyword>
<dbReference type="GO" id="GO:0006814">
    <property type="term" value="P:sodium ion transport"/>
    <property type="evidence" value="ECO:0007669"/>
    <property type="project" value="UniProtKB-KW"/>
</dbReference>
<evidence type="ECO:0000256" key="12">
    <source>
        <dbReference type="ARBA" id="ARBA00033708"/>
    </source>
</evidence>
<feature type="transmembrane region" description="Helical" evidence="14">
    <location>
        <begin position="38"/>
        <end position="58"/>
    </location>
</feature>
<dbReference type="PATRIC" id="fig|1307436.3.peg.167"/>
<dbReference type="EMBL" id="APVL01000001">
    <property type="protein sequence ID" value="EWG12907.1"/>
    <property type="molecule type" value="Genomic_DNA"/>
</dbReference>
<evidence type="ECO:0000256" key="7">
    <source>
        <dbReference type="ARBA" id="ARBA00022989"/>
    </source>
</evidence>
<comment type="subcellular location">
    <subcellularLocation>
        <location evidence="1">Cell membrane</location>
        <topology evidence="1">Multi-pass membrane protein</topology>
    </subcellularLocation>
</comment>
<dbReference type="PANTHER" id="PTHR48086">
    <property type="entry name" value="SODIUM/PROLINE SYMPORTER-RELATED"/>
    <property type="match status" value="1"/>
</dbReference>
<dbReference type="GO" id="GO:0005886">
    <property type="term" value="C:plasma membrane"/>
    <property type="evidence" value="ECO:0007669"/>
    <property type="project" value="UniProtKB-SubCell"/>
</dbReference>
<feature type="transmembrane region" description="Helical" evidence="14">
    <location>
        <begin position="123"/>
        <end position="151"/>
    </location>
</feature>
<dbReference type="PROSITE" id="PS50283">
    <property type="entry name" value="NA_SOLUT_SYMP_3"/>
    <property type="match status" value="1"/>
</dbReference>
<evidence type="ECO:0000256" key="14">
    <source>
        <dbReference type="SAM" id="Phobius"/>
    </source>
</evidence>
<dbReference type="RefSeq" id="WP_035325760.1">
    <property type="nucleotide sequence ID" value="NZ_APVL01000001.1"/>
</dbReference>
<name>W7LCH9_CYTFI</name>
<dbReference type="Pfam" id="PF00474">
    <property type="entry name" value="SSF"/>
    <property type="match status" value="1"/>
</dbReference>
<comment type="similarity">
    <text evidence="2 13">Belongs to the sodium:solute symporter (SSF) (TC 2.A.21) family.</text>
</comment>
<evidence type="ECO:0000256" key="11">
    <source>
        <dbReference type="ARBA" id="ARBA00023201"/>
    </source>
</evidence>
<evidence type="ECO:0000313" key="15">
    <source>
        <dbReference type="EMBL" id="EWG12907.1"/>
    </source>
</evidence>
<keyword evidence="4" id="KW-1003">Cell membrane</keyword>
<evidence type="ECO:0000256" key="10">
    <source>
        <dbReference type="ARBA" id="ARBA00023136"/>
    </source>
</evidence>
<feature type="transmembrane region" description="Helical" evidence="14">
    <location>
        <begin position="186"/>
        <end position="210"/>
    </location>
</feature>
<evidence type="ECO:0000256" key="6">
    <source>
        <dbReference type="ARBA" id="ARBA00022847"/>
    </source>
</evidence>